<feature type="domain" description="USP" evidence="10">
    <location>
        <begin position="155"/>
        <end position="466"/>
    </location>
</feature>
<evidence type="ECO:0000256" key="3">
    <source>
        <dbReference type="ARBA" id="ARBA00009085"/>
    </source>
</evidence>
<evidence type="ECO:0000256" key="1">
    <source>
        <dbReference type="ARBA" id="ARBA00000707"/>
    </source>
</evidence>
<keyword evidence="12" id="KW-1185">Reference proteome</keyword>
<dbReference type="GO" id="GO:0042981">
    <property type="term" value="P:regulation of apoptotic process"/>
    <property type="evidence" value="ECO:0007669"/>
    <property type="project" value="TreeGrafter"/>
</dbReference>
<evidence type="ECO:0000256" key="6">
    <source>
        <dbReference type="ARBA" id="ARBA00022801"/>
    </source>
</evidence>
<evidence type="ECO:0000256" key="2">
    <source>
        <dbReference type="ARBA" id="ARBA00004604"/>
    </source>
</evidence>
<feature type="compositionally biased region" description="Low complexity" evidence="9">
    <location>
        <begin position="553"/>
        <end position="571"/>
    </location>
</feature>
<evidence type="ECO:0000256" key="4">
    <source>
        <dbReference type="ARBA" id="ARBA00022670"/>
    </source>
</evidence>
<feature type="compositionally biased region" description="Basic and acidic residues" evidence="9">
    <location>
        <begin position="828"/>
        <end position="839"/>
    </location>
</feature>
<dbReference type="InterPro" id="IPR050164">
    <property type="entry name" value="Peptidase_C19"/>
</dbReference>
<evidence type="ECO:0000313" key="12">
    <source>
        <dbReference type="Proteomes" id="UP000494040"/>
    </source>
</evidence>
<dbReference type="SUPFAM" id="SSF54001">
    <property type="entry name" value="Cysteine proteinases"/>
    <property type="match status" value="1"/>
</dbReference>
<feature type="region of interest" description="Disordered" evidence="9">
    <location>
        <begin position="552"/>
        <end position="858"/>
    </location>
</feature>
<keyword evidence="7 8" id="KW-0788">Thiol protease</keyword>
<dbReference type="GO" id="GO:0006508">
    <property type="term" value="P:proteolysis"/>
    <property type="evidence" value="ECO:0007669"/>
    <property type="project" value="UniProtKB-KW"/>
</dbReference>
<keyword evidence="4 8" id="KW-0645">Protease</keyword>
<comment type="subcellular location">
    <subcellularLocation>
        <location evidence="2">Nucleus</location>
        <location evidence="2">Nucleolus</location>
    </subcellularLocation>
</comment>
<evidence type="ECO:0000256" key="7">
    <source>
        <dbReference type="ARBA" id="ARBA00022807"/>
    </source>
</evidence>
<dbReference type="Pfam" id="PF00443">
    <property type="entry name" value="UCH"/>
    <property type="match status" value="1"/>
</dbReference>
<keyword evidence="5 8" id="KW-0833">Ubl conjugation pathway</keyword>
<evidence type="ECO:0000256" key="9">
    <source>
        <dbReference type="SAM" id="MobiDB-lite"/>
    </source>
</evidence>
<dbReference type="InterPro" id="IPR038765">
    <property type="entry name" value="Papain-like_cys_pep_sf"/>
</dbReference>
<feature type="compositionally biased region" description="Polar residues" evidence="9">
    <location>
        <begin position="840"/>
        <end position="858"/>
    </location>
</feature>
<dbReference type="OrthoDB" id="420187at2759"/>
<dbReference type="PROSITE" id="PS00973">
    <property type="entry name" value="USP_2"/>
    <property type="match status" value="1"/>
</dbReference>
<evidence type="ECO:0000256" key="8">
    <source>
        <dbReference type="RuleBase" id="RU366025"/>
    </source>
</evidence>
<dbReference type="GO" id="GO:0005730">
    <property type="term" value="C:nucleolus"/>
    <property type="evidence" value="ECO:0007669"/>
    <property type="project" value="UniProtKB-SubCell"/>
</dbReference>
<dbReference type="RefSeq" id="XP_014243154.1">
    <property type="nucleotide sequence ID" value="XM_014387668.2"/>
</dbReference>
<feature type="region of interest" description="Disordered" evidence="9">
    <location>
        <begin position="101"/>
        <end position="131"/>
    </location>
</feature>
<dbReference type="PANTHER" id="PTHR24006">
    <property type="entry name" value="UBIQUITIN CARBOXYL-TERMINAL HYDROLASE"/>
    <property type="match status" value="1"/>
</dbReference>
<dbReference type="AlphaFoldDB" id="A0A8I6TE67"/>
<evidence type="ECO:0000259" key="10">
    <source>
        <dbReference type="PROSITE" id="PS50235"/>
    </source>
</evidence>
<dbReference type="Gene3D" id="3.90.70.10">
    <property type="entry name" value="Cysteine proteinases"/>
    <property type="match status" value="1"/>
</dbReference>
<evidence type="ECO:0000256" key="5">
    <source>
        <dbReference type="ARBA" id="ARBA00022786"/>
    </source>
</evidence>
<dbReference type="OMA" id="KQNKLHW"/>
<comment type="catalytic activity">
    <reaction evidence="1 8">
        <text>Thiol-dependent hydrolysis of ester, thioester, amide, peptide and isopeptide bonds formed by the C-terminal Gly of ubiquitin (a 76-residue protein attached to proteins as an intracellular targeting signal).</text>
        <dbReference type="EC" id="3.4.19.12"/>
    </reaction>
</comment>
<feature type="compositionally biased region" description="Basic and acidic residues" evidence="9">
    <location>
        <begin position="791"/>
        <end position="803"/>
    </location>
</feature>
<dbReference type="PANTHER" id="PTHR24006:SF758">
    <property type="entry name" value="UBIQUITIN CARBOXYL-TERMINAL HYDROLASE 36"/>
    <property type="match status" value="1"/>
</dbReference>
<sequence length="877" mass="97528">MFRFIFEIFRACVALLYRLWSMSYVLGFVMPAQSGDLIGAALQHSISIVKKSNSSDSVDCKLLASAKRVLTSEIKYIKTSGCGNPTLADLKSKYISLGQTAGGPATPVKPTPSPSTSWTSPSKEVKAQELPQPKRVLYPPDAVQLGWKGNVPVGAGFINLGNSCYLNSTLQALFHVPAFVNWLSSDSAHFSKCESMNGLTHSECLICAMAKVLQATHKSTGSAIKPLGIYSKLKAICKHLVHGHQEDAHEFLRYLIEGMERSYLSLFNGIKLDSYSKETTPLNQIFGGYMRTEVACLECHHISTTFQHFQDILLDIRQASTVEEALDGYFSRERLGDGDQAYKCEQCKKRVAATKKFSIERLPKVLCIQLKRFGAMGGKNNKHIALKQCLDITKYRHRPPPANQTFRYKLVSLVTHLGHSSSCGHYTAVGQGSAGSYYLFDDSIVRVLSIPNVLNSNAYILMYELDNNQTPVKDQSVTQTNKLVLESSNLTNGLSNGFSPQPSKTLVNGVSSGSCTTYTQQEKSSPTLERQSPVKVGSAIEKKTALPFLIEVPSPFSRSPSPSNTLLLTPPVARKAPSKTPSPVHFQPTTSRVKSPQAVRGTESLVPYLSGSSDSESGSPLRTTPDTVRPEGPSQQEQPNSPKRKPVVKERDGKPRKNGCLCDTAEREPEKSRSPSTKSDDEPTPSEELERSWEVSSRTDANSPAGSVSSGWWSVTTSSDKEKSPERQEEKKSSSYPSDRERSRERSHQDRDRDKERPWDKDKGNSTVDTLTKMSHRGFGPSVTSWNGSKSELDKEVESDRVSSLKRPLSSYDSDLDRGRVKKVKKYNGHDHAKDKTNKFQEYQNRKNGSSGYRQNNLYRQYSIEKAKFNRNYRWQH</sequence>
<feature type="compositionally biased region" description="Basic and acidic residues" evidence="9">
    <location>
        <begin position="664"/>
        <end position="681"/>
    </location>
</feature>
<comment type="similarity">
    <text evidence="3 8">Belongs to the peptidase C19 family.</text>
</comment>
<dbReference type="Proteomes" id="UP000494040">
    <property type="component" value="Unassembled WGS sequence"/>
</dbReference>
<feature type="compositionally biased region" description="Basic and acidic residues" evidence="9">
    <location>
        <begin position="719"/>
        <end position="764"/>
    </location>
</feature>
<feature type="region of interest" description="Disordered" evidence="9">
    <location>
        <begin position="494"/>
        <end position="536"/>
    </location>
</feature>
<dbReference type="GO" id="GO:0005829">
    <property type="term" value="C:cytosol"/>
    <property type="evidence" value="ECO:0007669"/>
    <property type="project" value="TreeGrafter"/>
</dbReference>
<feature type="compositionally biased region" description="Polar residues" evidence="9">
    <location>
        <begin position="494"/>
        <end position="530"/>
    </location>
</feature>
<dbReference type="InterPro" id="IPR018200">
    <property type="entry name" value="USP_CS"/>
</dbReference>
<dbReference type="PROSITE" id="PS00972">
    <property type="entry name" value="USP_1"/>
    <property type="match status" value="1"/>
</dbReference>
<dbReference type="EnsemblMetazoa" id="XM_014387668.2">
    <property type="protein sequence ID" value="XP_014243154.1"/>
    <property type="gene ID" value="LOC106663094"/>
</dbReference>
<protein>
    <recommendedName>
        <fullName evidence="8">Ubiquitin carboxyl-terminal hydrolase</fullName>
        <ecNumber evidence="8">3.4.19.12</ecNumber>
    </recommendedName>
</protein>
<dbReference type="GeneID" id="106663094"/>
<organism evidence="11 12">
    <name type="scientific">Cimex lectularius</name>
    <name type="common">Bed bug</name>
    <name type="synonym">Acanthia lectularia</name>
    <dbReference type="NCBI Taxonomy" id="79782"/>
    <lineage>
        <taxon>Eukaryota</taxon>
        <taxon>Metazoa</taxon>
        <taxon>Ecdysozoa</taxon>
        <taxon>Arthropoda</taxon>
        <taxon>Hexapoda</taxon>
        <taxon>Insecta</taxon>
        <taxon>Pterygota</taxon>
        <taxon>Neoptera</taxon>
        <taxon>Paraneoptera</taxon>
        <taxon>Hemiptera</taxon>
        <taxon>Heteroptera</taxon>
        <taxon>Panheteroptera</taxon>
        <taxon>Cimicomorpha</taxon>
        <taxon>Cimicidae</taxon>
        <taxon>Cimex</taxon>
    </lineage>
</organism>
<feature type="compositionally biased region" description="Low complexity" evidence="9">
    <location>
        <begin position="706"/>
        <end position="718"/>
    </location>
</feature>
<keyword evidence="6 8" id="KW-0378">Hydrolase</keyword>
<proteinExistence type="inferred from homology"/>
<dbReference type="GO" id="GO:0016579">
    <property type="term" value="P:protein deubiquitination"/>
    <property type="evidence" value="ECO:0007669"/>
    <property type="project" value="InterPro"/>
</dbReference>
<dbReference type="GO" id="GO:0004843">
    <property type="term" value="F:cysteine-type deubiquitinase activity"/>
    <property type="evidence" value="ECO:0007669"/>
    <property type="project" value="UniProtKB-UniRule"/>
</dbReference>
<evidence type="ECO:0000313" key="11">
    <source>
        <dbReference type="EnsemblMetazoa" id="XP_014243154.1"/>
    </source>
</evidence>
<feature type="compositionally biased region" description="Polar residues" evidence="9">
    <location>
        <begin position="694"/>
        <end position="705"/>
    </location>
</feature>
<name>A0A8I6TE67_CIMLE</name>
<reference evidence="11" key="1">
    <citation type="submission" date="2022-01" db="UniProtKB">
        <authorList>
            <consortium name="EnsemblMetazoa"/>
        </authorList>
    </citation>
    <scope>IDENTIFICATION</scope>
</reference>
<accession>A0A8I6TE67</accession>
<dbReference type="PROSITE" id="PS50235">
    <property type="entry name" value="USP_3"/>
    <property type="match status" value="1"/>
</dbReference>
<dbReference type="FunFam" id="3.90.70.10:FF:000119">
    <property type="entry name" value="Ubiquitin specific peptidase 36"/>
    <property type="match status" value="1"/>
</dbReference>
<dbReference type="EC" id="3.4.19.12" evidence="8"/>
<feature type="compositionally biased region" description="Low complexity" evidence="9">
    <location>
        <begin position="610"/>
        <end position="619"/>
    </location>
</feature>
<dbReference type="CTD" id="38648"/>
<dbReference type="InterPro" id="IPR001394">
    <property type="entry name" value="Peptidase_C19_UCH"/>
</dbReference>
<dbReference type="KEGG" id="clec:106663094"/>
<dbReference type="InterPro" id="IPR028889">
    <property type="entry name" value="USP"/>
</dbReference>